<protein>
    <recommendedName>
        <fullName evidence="5">Pentacotripeptide-repeat region of PRORP domain-containing protein</fullName>
    </recommendedName>
</protein>
<evidence type="ECO:0000313" key="4">
    <source>
        <dbReference type="Proteomes" id="UP000095009"/>
    </source>
</evidence>
<dbReference type="EMBL" id="KV454409">
    <property type="protein sequence ID" value="ODQ65653.1"/>
    <property type="molecule type" value="Genomic_DNA"/>
</dbReference>
<dbReference type="AlphaFoldDB" id="A0A1E3PJP4"/>
<dbReference type="GO" id="GO:0005739">
    <property type="term" value="C:mitochondrion"/>
    <property type="evidence" value="ECO:0007669"/>
    <property type="project" value="UniProtKB-SubCell"/>
</dbReference>
<evidence type="ECO:0008006" key="5">
    <source>
        <dbReference type="Google" id="ProtNLM"/>
    </source>
</evidence>
<evidence type="ECO:0000313" key="3">
    <source>
        <dbReference type="EMBL" id="ODQ65653.1"/>
    </source>
</evidence>
<evidence type="ECO:0000256" key="2">
    <source>
        <dbReference type="ARBA" id="ARBA00022737"/>
    </source>
</evidence>
<keyword evidence="4" id="KW-1185">Reference proteome</keyword>
<keyword evidence="2" id="KW-0677">Repeat</keyword>
<proteinExistence type="predicted"/>
<name>A0A1E3PJP4_9ASCO</name>
<dbReference type="Gene3D" id="1.25.40.10">
    <property type="entry name" value="Tetratricopeptide repeat domain"/>
    <property type="match status" value="1"/>
</dbReference>
<accession>A0A1E3PJP4</accession>
<dbReference type="InterPro" id="IPR011990">
    <property type="entry name" value="TPR-like_helical_dom_sf"/>
</dbReference>
<dbReference type="OrthoDB" id="185373at2759"/>
<dbReference type="Pfam" id="PF01535">
    <property type="entry name" value="PPR"/>
    <property type="match status" value="1"/>
</dbReference>
<reference evidence="3 4" key="1">
    <citation type="journal article" date="2016" name="Proc. Natl. Acad. Sci. U.S.A.">
        <title>Comparative genomics of biotechnologically important yeasts.</title>
        <authorList>
            <person name="Riley R."/>
            <person name="Haridas S."/>
            <person name="Wolfe K.H."/>
            <person name="Lopes M.R."/>
            <person name="Hittinger C.T."/>
            <person name="Goeker M."/>
            <person name="Salamov A.A."/>
            <person name="Wisecaver J.H."/>
            <person name="Long T.M."/>
            <person name="Calvey C.H."/>
            <person name="Aerts A.L."/>
            <person name="Barry K.W."/>
            <person name="Choi C."/>
            <person name="Clum A."/>
            <person name="Coughlan A.Y."/>
            <person name="Deshpande S."/>
            <person name="Douglass A.P."/>
            <person name="Hanson S.J."/>
            <person name="Klenk H.-P."/>
            <person name="LaButti K.M."/>
            <person name="Lapidus A."/>
            <person name="Lindquist E.A."/>
            <person name="Lipzen A.M."/>
            <person name="Meier-Kolthoff J.P."/>
            <person name="Ohm R.A."/>
            <person name="Otillar R.P."/>
            <person name="Pangilinan J.L."/>
            <person name="Peng Y."/>
            <person name="Rokas A."/>
            <person name="Rosa C.A."/>
            <person name="Scheuner C."/>
            <person name="Sibirny A.A."/>
            <person name="Slot J.C."/>
            <person name="Stielow J.B."/>
            <person name="Sun H."/>
            <person name="Kurtzman C.P."/>
            <person name="Blackwell M."/>
            <person name="Grigoriev I.V."/>
            <person name="Jeffries T.W."/>
        </authorList>
    </citation>
    <scope>NUCLEOTIDE SEQUENCE [LARGE SCALE GENOMIC DNA]</scope>
    <source>
        <strain evidence="3 4">DSM 6958</strain>
    </source>
</reference>
<comment type="subcellular location">
    <subcellularLocation>
        <location evidence="1">Mitochondrion</location>
    </subcellularLocation>
</comment>
<organism evidence="3 4">
    <name type="scientific">Nadsonia fulvescens var. elongata DSM 6958</name>
    <dbReference type="NCBI Taxonomy" id="857566"/>
    <lineage>
        <taxon>Eukaryota</taxon>
        <taxon>Fungi</taxon>
        <taxon>Dikarya</taxon>
        <taxon>Ascomycota</taxon>
        <taxon>Saccharomycotina</taxon>
        <taxon>Dipodascomycetes</taxon>
        <taxon>Dipodascales</taxon>
        <taxon>Dipodascales incertae sedis</taxon>
        <taxon>Nadsonia</taxon>
    </lineage>
</organism>
<evidence type="ECO:0000256" key="1">
    <source>
        <dbReference type="ARBA" id="ARBA00004173"/>
    </source>
</evidence>
<sequence length="408" mass="45796">MLDESIWFIANIINSRTWRSIPYVETESEARDRLNMMLYHAMHVGVDFITLKTAEGTKPKNKLDQLLDILELQGVKPDVKTYSIIFSNYKKRGMDKEALEVIQEIVGVDSSEHLFNGGSASILATDLLDLVSYHYPPSTVMDYYIQMFGTEYITKLGIAGLVYNKVIGSGEDAIADRLGNENSLPPIPSKLKNLQPNIMTLTILFQSVLAKSENRDSVYALWKRLIAVVKREQESDSFREQFETFQKPAFVKNRDIYNKMPSNNTQLIKLPRFQDHPTAGNILVYNFDFGIITAFIKCLCRLGERDLALGELEDVLATIKFNTMSSHPFTALIKAYSNDVVRCVHILELAAKYDIPPDISMLGGIINACERSGKTDEAAKWTVLANELGVNINPGSSALPSSIIPRNT</sequence>
<dbReference type="InterPro" id="IPR002885">
    <property type="entry name" value="PPR_rpt"/>
</dbReference>
<dbReference type="Proteomes" id="UP000095009">
    <property type="component" value="Unassembled WGS sequence"/>
</dbReference>
<dbReference type="PANTHER" id="PTHR47942">
    <property type="entry name" value="TETRATRICOPEPTIDE REPEAT (TPR)-LIKE SUPERFAMILY PROTEIN-RELATED"/>
    <property type="match status" value="1"/>
</dbReference>
<gene>
    <name evidence="3" type="ORF">NADFUDRAFT_70072</name>
</gene>
<dbReference type="InterPro" id="IPR051222">
    <property type="entry name" value="PPR/CCM1_RNA-binding"/>
</dbReference>